<name>A0ABP0DUS0_9PEZI</name>
<dbReference type="InterPro" id="IPR052400">
    <property type="entry name" value="Zn2-C6_fungal_TF"/>
</dbReference>
<evidence type="ECO:0000256" key="1">
    <source>
        <dbReference type="SAM" id="MobiDB-lite"/>
    </source>
</evidence>
<protein>
    <recommendedName>
        <fullName evidence="4">C6 zinc finger domain containing protein</fullName>
    </recommendedName>
</protein>
<reference evidence="2 3" key="1">
    <citation type="submission" date="2024-01" db="EMBL/GenBank/DDBJ databases">
        <authorList>
            <person name="Allen C."/>
            <person name="Tagirdzhanova G."/>
        </authorList>
    </citation>
    <scope>NUCLEOTIDE SEQUENCE [LARGE SCALE GENOMIC DNA]</scope>
    <source>
        <strain evidence="2 3">CBS 573.63</strain>
    </source>
</reference>
<dbReference type="PANTHER" id="PTHR47657:SF14">
    <property type="entry name" value="ZN(2)-C6 FUNGAL-TYPE DOMAIN-CONTAINING PROTEIN"/>
    <property type="match status" value="1"/>
</dbReference>
<accession>A0ABP0DUS0</accession>
<dbReference type="EMBL" id="CAWUOM010000099">
    <property type="protein sequence ID" value="CAK7272034.1"/>
    <property type="molecule type" value="Genomic_DNA"/>
</dbReference>
<feature type="region of interest" description="Disordered" evidence="1">
    <location>
        <begin position="1"/>
        <end position="42"/>
    </location>
</feature>
<organism evidence="2 3">
    <name type="scientific">Sporothrix epigloea</name>
    <dbReference type="NCBI Taxonomy" id="1892477"/>
    <lineage>
        <taxon>Eukaryota</taxon>
        <taxon>Fungi</taxon>
        <taxon>Dikarya</taxon>
        <taxon>Ascomycota</taxon>
        <taxon>Pezizomycotina</taxon>
        <taxon>Sordariomycetes</taxon>
        <taxon>Sordariomycetidae</taxon>
        <taxon>Ophiostomatales</taxon>
        <taxon>Ophiostomataceae</taxon>
        <taxon>Sporothrix</taxon>
    </lineage>
</organism>
<keyword evidence="3" id="KW-1185">Reference proteome</keyword>
<dbReference type="Proteomes" id="UP001642501">
    <property type="component" value="Unassembled WGS sequence"/>
</dbReference>
<gene>
    <name evidence="2" type="ORF">SEPCBS57363_004929</name>
</gene>
<dbReference type="PANTHER" id="PTHR47657">
    <property type="entry name" value="STEROL REGULATORY ELEMENT-BINDING PROTEIN ECM22"/>
    <property type="match status" value="1"/>
</dbReference>
<evidence type="ECO:0000313" key="3">
    <source>
        <dbReference type="Proteomes" id="UP001642501"/>
    </source>
</evidence>
<feature type="compositionally biased region" description="Acidic residues" evidence="1">
    <location>
        <begin position="347"/>
        <end position="362"/>
    </location>
</feature>
<feature type="region of interest" description="Disordered" evidence="1">
    <location>
        <begin position="339"/>
        <end position="370"/>
    </location>
</feature>
<evidence type="ECO:0008006" key="4">
    <source>
        <dbReference type="Google" id="ProtNLM"/>
    </source>
</evidence>
<evidence type="ECO:0000313" key="2">
    <source>
        <dbReference type="EMBL" id="CAK7272034.1"/>
    </source>
</evidence>
<sequence>MTNLCVRSRARRRQRVSEAPAPAEISSHGVGALTSGGPGPAACLPDEDRFVGGSNHVSASESDLDAAESRFRRLTELRLLQHYMLQQMWTFGQPTMPRPEVAGNDENGDPFIWATDLVGRATEGGSHDSILYALLAHSALSLWVGASSSADERQDQEACAANRLLHQKYFTLALRAQRRAVAALLASPPISPETRSTAASSTPTSDHVLQLADEVGIASLLLVNHSFALVQTLPLDPWQPPHEWLQMGRGAMQVMKLAKAYLGDTLAREKKRRTDMAAARTAAAAAAAEKDHCAYNTPYPSLVAKLLRASPRFERADMFSPVWAAPYLWLLEEPVADPGWATGGTDGNDESEYDGEEPETETETSKGAGNTSFAPYYDTLAYIGWCATASARPGEPANAMCRRLAAAACWLPSALEERLRQRRPRAMVCLAQYFALWVPFEPGRSGHGPRQCEAWMMGSAGRRQLTAIHDALPARWKSKVAPLLLGL</sequence>
<proteinExistence type="predicted"/>
<comment type="caution">
    <text evidence="2">The sequence shown here is derived from an EMBL/GenBank/DDBJ whole genome shotgun (WGS) entry which is preliminary data.</text>
</comment>